<comment type="caution">
    <text evidence="2">The sequence shown here is derived from an EMBL/GenBank/DDBJ whole genome shotgun (WGS) entry which is preliminary data.</text>
</comment>
<dbReference type="PIRSF" id="PIRSF010256">
    <property type="entry name" value="CoxE_vWa"/>
    <property type="match status" value="1"/>
</dbReference>
<evidence type="ECO:0000313" key="3">
    <source>
        <dbReference type="Proteomes" id="UP000263993"/>
    </source>
</evidence>
<protein>
    <submittedName>
        <fullName evidence="2">VWA domain-containing protein</fullName>
    </submittedName>
</protein>
<name>A0A371BCG9_9BRAD</name>
<dbReference type="CDD" id="cd00198">
    <property type="entry name" value="vWFA"/>
    <property type="match status" value="1"/>
</dbReference>
<dbReference type="InterPro" id="IPR008912">
    <property type="entry name" value="Uncharacterised_CoxE"/>
</dbReference>
<feature type="region of interest" description="Disordered" evidence="1">
    <location>
        <begin position="1"/>
        <end position="26"/>
    </location>
</feature>
<dbReference type="Pfam" id="PF05762">
    <property type="entry name" value="VWA_CoxE"/>
    <property type="match status" value="1"/>
</dbReference>
<dbReference type="PANTHER" id="PTHR39338">
    <property type="entry name" value="BLL5662 PROTEIN-RELATED"/>
    <property type="match status" value="1"/>
</dbReference>
<dbReference type="OrthoDB" id="9790469at2"/>
<dbReference type="AlphaFoldDB" id="A0A371BCG9"/>
<dbReference type="Proteomes" id="UP000263993">
    <property type="component" value="Unassembled WGS sequence"/>
</dbReference>
<gene>
    <name evidence="2" type="ORF">DXH78_12315</name>
</gene>
<organism evidence="2 3">
    <name type="scientific">Undibacter mobilis</name>
    <dbReference type="NCBI Taxonomy" id="2292256"/>
    <lineage>
        <taxon>Bacteria</taxon>
        <taxon>Pseudomonadati</taxon>
        <taxon>Pseudomonadota</taxon>
        <taxon>Alphaproteobacteria</taxon>
        <taxon>Hyphomicrobiales</taxon>
        <taxon>Nitrobacteraceae</taxon>
        <taxon>Undibacter</taxon>
    </lineage>
</organism>
<reference evidence="3" key="1">
    <citation type="submission" date="2018-08" db="EMBL/GenBank/DDBJ databases">
        <authorList>
            <person name="Kim S.-J."/>
            <person name="Jung G.-Y."/>
        </authorList>
    </citation>
    <scope>NUCLEOTIDE SEQUENCE [LARGE SCALE GENOMIC DNA]</scope>
    <source>
        <strain evidence="3">GY_H</strain>
    </source>
</reference>
<keyword evidence="3" id="KW-1185">Reference proteome</keyword>
<accession>A0A371BCG9</accession>
<evidence type="ECO:0000256" key="1">
    <source>
        <dbReference type="SAM" id="MobiDB-lite"/>
    </source>
</evidence>
<dbReference type="InterPro" id="IPR036465">
    <property type="entry name" value="vWFA_dom_sf"/>
</dbReference>
<dbReference type="EMBL" id="QRGO01000001">
    <property type="protein sequence ID" value="RDV05286.1"/>
    <property type="molecule type" value="Genomic_DNA"/>
</dbReference>
<sequence>MSSPHSPSRPGFAGPTSSASGGGEEGSGRLAENIVYFARALRTAGLPVGPGAVLDALQAVDVARIGTKDDFYWTLHAVFVKRHEHSILFDQAFRIFFRRRGYIDKLIAQMLPQTLPTAPQAPEAGAQRIQEALFSGNKAKTEEQEVEIDARLTVSDREVLQKKDFAQMTNAEIAKAKEAIARLALPLDEVKTRRMTPSRHGRLIDMRRTLRSSMKAGGALIDLKYLGPRVKEPPIVALLDISGSMSQYTRLFLHFLHSITDARKRVTTFLFGTRLTNVTRAIRQRDPDEALAACGAYVVDWSGGTRIATSLHDFNKHWARRVLGQGAVVLLITDGLERDADDTLAFEMDRLHRSCRRLIWLNPLLRFDGFEPRAKGVKTILSHVDELRPIHNLDSMTALVRALSGAPDKGYDTKAMLRKVA</sequence>
<evidence type="ECO:0000313" key="2">
    <source>
        <dbReference type="EMBL" id="RDV05286.1"/>
    </source>
</evidence>
<feature type="compositionally biased region" description="Low complexity" evidence="1">
    <location>
        <begin position="10"/>
        <end position="19"/>
    </location>
</feature>
<dbReference type="PANTHER" id="PTHR39338:SF6">
    <property type="entry name" value="BLL5662 PROTEIN"/>
    <property type="match status" value="1"/>
</dbReference>
<dbReference type="Gene3D" id="3.40.50.410">
    <property type="entry name" value="von Willebrand factor, type A domain"/>
    <property type="match status" value="1"/>
</dbReference>
<proteinExistence type="predicted"/>
<dbReference type="InterPro" id="IPR011195">
    <property type="entry name" value="UCP010256"/>
</dbReference>
<dbReference type="SUPFAM" id="SSF53300">
    <property type="entry name" value="vWA-like"/>
    <property type="match status" value="1"/>
</dbReference>